<feature type="compositionally biased region" description="Acidic residues" evidence="4">
    <location>
        <begin position="871"/>
        <end position="925"/>
    </location>
</feature>
<evidence type="ECO:0000313" key="7">
    <source>
        <dbReference type="Proteomes" id="UP000245768"/>
    </source>
</evidence>
<dbReference type="EMBL" id="KZ819634">
    <property type="protein sequence ID" value="PWN92853.1"/>
    <property type="molecule type" value="Genomic_DNA"/>
</dbReference>
<evidence type="ECO:0000256" key="4">
    <source>
        <dbReference type="SAM" id="MobiDB-lite"/>
    </source>
</evidence>
<keyword evidence="1 3" id="KW-0853">WD repeat</keyword>
<dbReference type="STRING" id="215250.A0A316YXP9"/>
<evidence type="ECO:0000313" key="6">
    <source>
        <dbReference type="EMBL" id="PWN92853.1"/>
    </source>
</evidence>
<dbReference type="GO" id="GO:0034657">
    <property type="term" value="C:GID complex"/>
    <property type="evidence" value="ECO:0007669"/>
    <property type="project" value="TreeGrafter"/>
</dbReference>
<reference evidence="6 7" key="1">
    <citation type="journal article" date="2018" name="Mol. Biol. Evol.">
        <title>Broad Genomic Sampling Reveals a Smut Pathogenic Ancestry of the Fungal Clade Ustilaginomycotina.</title>
        <authorList>
            <person name="Kijpornyongpan T."/>
            <person name="Mondo S.J."/>
            <person name="Barry K."/>
            <person name="Sandor L."/>
            <person name="Lee J."/>
            <person name="Lipzen A."/>
            <person name="Pangilinan J."/>
            <person name="LaButti K."/>
            <person name="Hainaut M."/>
            <person name="Henrissat B."/>
            <person name="Grigoriev I.V."/>
            <person name="Spatafora J.W."/>
            <person name="Aime M.C."/>
        </authorList>
    </citation>
    <scope>NUCLEOTIDE SEQUENCE [LARGE SCALE GENOMIC DNA]</scope>
    <source>
        <strain evidence="6 7">MCA 4198</strain>
    </source>
</reference>
<keyword evidence="2" id="KW-0677">Repeat</keyword>
<feature type="region of interest" description="Disordered" evidence="4">
    <location>
        <begin position="1"/>
        <end position="86"/>
    </location>
</feature>
<feature type="compositionally biased region" description="Acidic residues" evidence="4">
    <location>
        <begin position="74"/>
        <end position="84"/>
    </location>
</feature>
<feature type="compositionally biased region" description="Polar residues" evidence="4">
    <location>
        <begin position="59"/>
        <end position="70"/>
    </location>
</feature>
<dbReference type="SMART" id="SM00320">
    <property type="entry name" value="WD40"/>
    <property type="match status" value="6"/>
</dbReference>
<dbReference type="Proteomes" id="UP000245768">
    <property type="component" value="Unassembled WGS sequence"/>
</dbReference>
<sequence length="925" mass="101110">MALHSSNGTADGSRSNGEGPMNGHGDGKDGQQQQLSSDSSLLHRRSGSSGSSSMANHGAPNNGNALRQNSATSEDGDDSIDDDASAFTPLYDGSSIDKREFVRLTIQSLKELGFESAAKALAMESGFKMEHPSILAFRQAVLSGDWRSSERLLFDGLNSAASRIAARSAIAGTSSSAGLDLVLRDPRHLGIEHVKFLIDQQRYLELLESRQTKKALSILRDRLAPHNAGTDRLHHLSSLVICASPEELRARAKWPGAGVTSRTELLHAIESAVLPSIMVPSRRLPELLEQAQLEQKRSDPYFNLPLDTHVSLYTDKVSDRSSFPTDTAAILTGHTDEVLHVAFSNSGTKLATAGKDKMVIVWSVGGRQSDFEVLHRLGPHLAAVWSVAWSPDDKSLLSTTVDGDVAVWNIEDGSRKEYAKHHYEAAGAWLPDGRHFLTASMDASVVIWDNAEEKKLHTWKTSPFRVLAFDVSPNGRYLAAVSHRAIPSRPSGDGRTPGTAGTSSTRSYSYSESPSPLSMMTGNADDRPTTSHAYRDVNEDQFSANGGPEGRARGEDGRSDTGGGNRLLTDEKYRLSFYDVEAREELGSIYFYEEMSSVCFSHDSQQILVNRKPNEAQLWDFQRQSLLRRYTGHQIARNVIRSCFGGATRNFVLSGSEDAKIYVYHRRSGQLLDRLAGHGEGCVNSVAWHPWDFALFASASDDTTVRIWRPKRLLGTALGVEEEAFGRHRRQMDELERSGNSPSIGNGVGHSLRRRSAVNGEGRATGQGATNGSTSRSSDARDGSVDLDMMGPTPFPWSVSPQHPSTSIMGRDTDENGDISMAAGSSREQQQPQARGYSSPLSTPGRRRRTRRGSGGAGTRRFMETVGGMEVEVDEDEEDEGEGDEDEDEEDGEEEDDEEGVEGEEDDEDDEDEEGEGEEVMEEAD</sequence>
<feature type="repeat" description="WD" evidence="3">
    <location>
        <begin position="428"/>
        <end position="458"/>
    </location>
</feature>
<dbReference type="InterPro" id="IPR019775">
    <property type="entry name" value="WD40_repeat_CS"/>
</dbReference>
<feature type="compositionally biased region" description="Polar residues" evidence="4">
    <location>
        <begin position="799"/>
        <end position="808"/>
    </location>
</feature>
<feature type="domain" description="CTLH" evidence="5">
    <location>
        <begin position="130"/>
        <end position="214"/>
    </location>
</feature>
<feature type="region of interest" description="Disordered" evidence="4">
    <location>
        <begin position="725"/>
        <end position="925"/>
    </location>
</feature>
<name>A0A316YXP9_9BASI</name>
<feature type="compositionally biased region" description="Low complexity" evidence="4">
    <location>
        <begin position="30"/>
        <end position="40"/>
    </location>
</feature>
<dbReference type="InterPro" id="IPR051350">
    <property type="entry name" value="WD_repeat-ST_regulator"/>
</dbReference>
<feature type="compositionally biased region" description="Basic and acidic residues" evidence="4">
    <location>
        <begin position="524"/>
        <end position="538"/>
    </location>
</feature>
<dbReference type="PANTHER" id="PTHR22838">
    <property type="entry name" value="WD REPEAT PROTEIN 26-RELATED"/>
    <property type="match status" value="1"/>
</dbReference>
<feature type="compositionally biased region" description="Polar residues" evidence="4">
    <location>
        <begin position="1"/>
        <end position="16"/>
    </location>
</feature>
<protein>
    <submittedName>
        <fullName evidence="6">WD40 repeat-like protein</fullName>
    </submittedName>
</protein>
<dbReference type="GeneID" id="37046494"/>
<dbReference type="RefSeq" id="XP_025380051.1">
    <property type="nucleotide sequence ID" value="XM_025524578.1"/>
</dbReference>
<dbReference type="PROSITE" id="PS00678">
    <property type="entry name" value="WD_REPEATS_1"/>
    <property type="match status" value="1"/>
</dbReference>
<feature type="compositionally biased region" description="Basic and acidic residues" evidence="4">
    <location>
        <begin position="550"/>
        <end position="559"/>
    </location>
</feature>
<dbReference type="PROSITE" id="PS50082">
    <property type="entry name" value="WD_REPEATS_2"/>
    <property type="match status" value="3"/>
</dbReference>
<dbReference type="Gene3D" id="2.130.10.10">
    <property type="entry name" value="YVTN repeat-like/Quinoprotein amine dehydrogenase"/>
    <property type="match status" value="3"/>
</dbReference>
<feature type="region of interest" description="Disordered" evidence="4">
    <location>
        <begin position="486"/>
        <end position="566"/>
    </location>
</feature>
<dbReference type="Pfam" id="PF00400">
    <property type="entry name" value="WD40"/>
    <property type="match status" value="4"/>
</dbReference>
<gene>
    <name evidence="6" type="ORF">FA10DRAFT_298307</name>
</gene>
<evidence type="ECO:0000259" key="5">
    <source>
        <dbReference type="PROSITE" id="PS50897"/>
    </source>
</evidence>
<dbReference type="GO" id="GO:0043161">
    <property type="term" value="P:proteasome-mediated ubiquitin-dependent protein catabolic process"/>
    <property type="evidence" value="ECO:0007669"/>
    <property type="project" value="TreeGrafter"/>
</dbReference>
<dbReference type="InterPro" id="IPR036322">
    <property type="entry name" value="WD40_repeat_dom_sf"/>
</dbReference>
<dbReference type="PROSITE" id="PS50897">
    <property type="entry name" value="CTLH"/>
    <property type="match status" value="1"/>
</dbReference>
<dbReference type="Pfam" id="PF23627">
    <property type="entry name" value="LisH_WDR26"/>
    <property type="match status" value="1"/>
</dbReference>
<organism evidence="6 7">
    <name type="scientific">Acaromyces ingoldii</name>
    <dbReference type="NCBI Taxonomy" id="215250"/>
    <lineage>
        <taxon>Eukaryota</taxon>
        <taxon>Fungi</taxon>
        <taxon>Dikarya</taxon>
        <taxon>Basidiomycota</taxon>
        <taxon>Ustilaginomycotina</taxon>
        <taxon>Exobasidiomycetes</taxon>
        <taxon>Exobasidiales</taxon>
        <taxon>Cryptobasidiaceae</taxon>
        <taxon>Acaromyces</taxon>
    </lineage>
</organism>
<dbReference type="InterPro" id="IPR001680">
    <property type="entry name" value="WD40_rpt"/>
</dbReference>
<keyword evidence="7" id="KW-1185">Reference proteome</keyword>
<dbReference type="PROSITE" id="PS50294">
    <property type="entry name" value="WD_REPEATS_REGION"/>
    <property type="match status" value="2"/>
</dbReference>
<feature type="repeat" description="WD" evidence="3">
    <location>
        <begin position="331"/>
        <end position="364"/>
    </location>
</feature>
<evidence type="ECO:0000256" key="2">
    <source>
        <dbReference type="ARBA" id="ARBA00022737"/>
    </source>
</evidence>
<evidence type="ECO:0000256" key="3">
    <source>
        <dbReference type="PROSITE-ProRule" id="PRU00221"/>
    </source>
</evidence>
<feature type="compositionally biased region" description="Polar residues" evidence="4">
    <location>
        <begin position="767"/>
        <end position="777"/>
    </location>
</feature>
<dbReference type="PANTHER" id="PTHR22838:SF0">
    <property type="entry name" value="WD REPEAT-CONTAINING PROTEIN 26"/>
    <property type="match status" value="1"/>
</dbReference>
<dbReference type="CDD" id="cd00200">
    <property type="entry name" value="WD40"/>
    <property type="match status" value="1"/>
</dbReference>
<dbReference type="AlphaFoldDB" id="A0A316YXP9"/>
<accession>A0A316YXP9</accession>
<dbReference type="InParanoid" id="A0A316YXP9"/>
<proteinExistence type="predicted"/>
<dbReference type="InterPro" id="IPR006595">
    <property type="entry name" value="CTLH_C"/>
</dbReference>
<dbReference type="SUPFAM" id="SSF50978">
    <property type="entry name" value="WD40 repeat-like"/>
    <property type="match status" value="1"/>
</dbReference>
<feature type="repeat" description="WD" evidence="3">
    <location>
        <begin position="377"/>
        <end position="418"/>
    </location>
</feature>
<evidence type="ECO:0000256" key="1">
    <source>
        <dbReference type="ARBA" id="ARBA00022574"/>
    </source>
</evidence>
<feature type="compositionally biased region" description="Low complexity" evidence="4">
    <location>
        <begin position="502"/>
        <end position="518"/>
    </location>
</feature>
<dbReference type="FunCoup" id="A0A316YXP9">
    <property type="interactions" value="247"/>
</dbReference>
<dbReference type="OrthoDB" id="972532at2759"/>
<dbReference type="InterPro" id="IPR015943">
    <property type="entry name" value="WD40/YVTN_repeat-like_dom_sf"/>
</dbReference>